<dbReference type="AlphaFoldDB" id="A0A540VJF6"/>
<evidence type="ECO:0000256" key="4">
    <source>
        <dbReference type="PIRSR" id="PIRSR000185-1"/>
    </source>
</evidence>
<dbReference type="GO" id="GO:0004352">
    <property type="term" value="F:glutamate dehydrogenase (NAD+) activity"/>
    <property type="evidence" value="ECO:0007669"/>
    <property type="project" value="TreeGrafter"/>
</dbReference>
<feature type="site" description="Important for catalysis" evidence="6">
    <location>
        <position position="181"/>
    </location>
</feature>
<dbReference type="InterPro" id="IPR006096">
    <property type="entry name" value="Glu/Leu/Phe/Val/Trp_DH_C"/>
</dbReference>
<comment type="similarity">
    <text evidence="1 3 7">Belongs to the Glu/Leu/Phe/Val dehydrogenases family.</text>
</comment>
<evidence type="ECO:0000313" key="11">
    <source>
        <dbReference type="Proteomes" id="UP000317371"/>
    </source>
</evidence>
<evidence type="ECO:0000256" key="1">
    <source>
        <dbReference type="ARBA" id="ARBA00006382"/>
    </source>
</evidence>
<evidence type="ECO:0000256" key="5">
    <source>
        <dbReference type="PIRSR" id="PIRSR000185-2"/>
    </source>
</evidence>
<dbReference type="InterPro" id="IPR046346">
    <property type="entry name" value="Aminoacid_DH-like_N_sf"/>
</dbReference>
<feature type="binding site" evidence="5">
    <location>
        <position position="385"/>
    </location>
    <ligand>
        <name>substrate</name>
    </ligand>
</feature>
<feature type="domain" description="Glutamate/phenylalanine/leucine/valine/L-tryptophan dehydrogenase C-terminal" evidence="9">
    <location>
        <begin position="218"/>
        <end position="449"/>
    </location>
</feature>
<keyword evidence="5" id="KW-0547">Nucleotide-binding</keyword>
<dbReference type="InterPro" id="IPR006097">
    <property type="entry name" value="Glu/Leu/Phe/Val/Trp_DH_dimer"/>
</dbReference>
<dbReference type="InterPro" id="IPR036291">
    <property type="entry name" value="NAD(P)-bd_dom_sf"/>
</dbReference>
<dbReference type="EMBL" id="VIGC01000006">
    <property type="protein sequence ID" value="TQE96871.1"/>
    <property type="molecule type" value="Genomic_DNA"/>
</dbReference>
<evidence type="ECO:0000313" key="10">
    <source>
        <dbReference type="EMBL" id="TQE96871.1"/>
    </source>
</evidence>
<dbReference type="OrthoDB" id="9803297at2"/>
<keyword evidence="2 3" id="KW-0560">Oxidoreductase</keyword>
<feature type="region of interest" description="Disordered" evidence="8">
    <location>
        <begin position="1"/>
        <end position="37"/>
    </location>
</feature>
<dbReference type="InterPro" id="IPR033922">
    <property type="entry name" value="NAD_bind_Glu_DH"/>
</dbReference>
<dbReference type="FunFam" id="3.40.50.10860:FF:000003">
    <property type="entry name" value="Glutamate dehydrogenase"/>
    <property type="match status" value="1"/>
</dbReference>
<feature type="binding site" evidence="5">
    <location>
        <position position="105"/>
    </location>
    <ligand>
        <name>substrate</name>
    </ligand>
</feature>
<dbReference type="SMART" id="SM00839">
    <property type="entry name" value="ELFV_dehydrog"/>
    <property type="match status" value="1"/>
</dbReference>
<dbReference type="Pfam" id="PF02812">
    <property type="entry name" value="ELFV_dehydrog_N"/>
    <property type="match status" value="1"/>
</dbReference>
<comment type="caution">
    <text evidence="10">The sequence shown here is derived from an EMBL/GenBank/DDBJ whole genome shotgun (WGS) entry which is preliminary data.</text>
</comment>
<dbReference type="PIRSF" id="PIRSF000185">
    <property type="entry name" value="Glu_DH"/>
    <property type="match status" value="1"/>
</dbReference>
<dbReference type="PRINTS" id="PR00082">
    <property type="entry name" value="GLFDHDRGNASE"/>
</dbReference>
<dbReference type="FunCoup" id="A0A540VJF6">
    <property type="interactions" value="379"/>
</dbReference>
<accession>A0A540VJF6</accession>
<evidence type="ECO:0000256" key="3">
    <source>
        <dbReference type="PIRNR" id="PIRNR000185"/>
    </source>
</evidence>
<feature type="active site" description="Proton donor" evidence="4">
    <location>
        <position position="141"/>
    </location>
</feature>
<dbReference type="PROSITE" id="PS00074">
    <property type="entry name" value="GLFV_DEHYDROGENASE"/>
    <property type="match status" value="1"/>
</dbReference>
<dbReference type="GO" id="GO:0000166">
    <property type="term" value="F:nucleotide binding"/>
    <property type="evidence" value="ECO:0007669"/>
    <property type="project" value="UniProtKB-KW"/>
</dbReference>
<evidence type="ECO:0000256" key="6">
    <source>
        <dbReference type="PIRSR" id="PIRSR000185-3"/>
    </source>
</evidence>
<proteinExistence type="inferred from homology"/>
<gene>
    <name evidence="10" type="ORF">FKZ61_05770</name>
</gene>
<protein>
    <recommendedName>
        <fullName evidence="3">Glutamate dehydrogenase</fullName>
    </recommendedName>
</protein>
<dbReference type="SUPFAM" id="SSF51735">
    <property type="entry name" value="NAD(P)-binding Rossmann-fold domains"/>
    <property type="match status" value="1"/>
</dbReference>
<dbReference type="InParanoid" id="A0A540VJF6"/>
<dbReference type="PANTHER" id="PTHR11606">
    <property type="entry name" value="GLUTAMATE DEHYDROGENASE"/>
    <property type="match status" value="1"/>
</dbReference>
<evidence type="ECO:0000259" key="9">
    <source>
        <dbReference type="SMART" id="SM00839"/>
    </source>
</evidence>
<dbReference type="InterPro" id="IPR014362">
    <property type="entry name" value="Glu_DH"/>
</dbReference>
<reference evidence="10 11" key="1">
    <citation type="submission" date="2019-06" db="EMBL/GenBank/DDBJ databases">
        <title>Genome sequence of Litorilinea aerophila BAA-2444.</title>
        <authorList>
            <person name="Maclea K.S."/>
            <person name="Maurais E.G."/>
            <person name="Iannazzi L.C."/>
        </authorList>
    </citation>
    <scope>NUCLEOTIDE SEQUENCE [LARGE SCALE GENOMIC DNA]</scope>
    <source>
        <strain evidence="10 11">ATCC BAA-2444</strain>
    </source>
</reference>
<feature type="binding site" evidence="5">
    <location>
        <position position="225"/>
    </location>
    <ligand>
        <name>NAD(+)</name>
        <dbReference type="ChEBI" id="CHEBI:57540"/>
    </ligand>
</feature>
<evidence type="ECO:0000256" key="2">
    <source>
        <dbReference type="ARBA" id="ARBA00023002"/>
    </source>
</evidence>
<keyword evidence="11" id="KW-1185">Reference proteome</keyword>
<name>A0A540VJF6_9CHLR</name>
<dbReference type="Gene3D" id="3.40.50.720">
    <property type="entry name" value="NAD(P)-binding Rossmann-like Domain"/>
    <property type="match status" value="1"/>
</dbReference>
<dbReference type="PANTHER" id="PTHR11606:SF13">
    <property type="entry name" value="GLUTAMATE DEHYDROGENASE 1, MITOCHONDRIAL"/>
    <property type="match status" value="1"/>
</dbReference>
<sequence>MEGRSDASAGDAAQVIDRQAQPRVVTTPPPGDRSAELPRATAYEVAQAQFNMVADFMDLDPDLRAYLSRPQRELIVHFPVRMDSGEMRIFTGFRVHHNTAKGPTKGGIRYHPDVTLDECRALAMWMTWKCALMNLPYGGAKGGVIVDPHDLSRGELERLTRRYATEISFFIGPERDIPAPDVGTNAQIMAWIMDTYSMHRGYSIPAVITGKPVSIGGTVGREYATGLGITYVTRAVLKQRFGRGLEDIRVAIQGFGNVGSWTALSMHERGARVVAVSDRFGGVFNEKGLDIRHLMRHVQETGSVTGFAGGEPLSNRELLELPVDVLVPAALEGQITRENAPRIQASLVAEGANGPTTPEADRILEERGILVIPDIICNAGGVVVSYFEWVQGLQSYFWNESEIRRRMEQTLLDNLEAVIGVTVRRGCNLRTAAYVTAIERISEAVRVRGFYP</sequence>
<evidence type="ECO:0000256" key="8">
    <source>
        <dbReference type="SAM" id="MobiDB-lite"/>
    </source>
</evidence>
<feature type="binding site" evidence="5">
    <location>
        <position position="257"/>
    </location>
    <ligand>
        <name>NAD(+)</name>
        <dbReference type="ChEBI" id="CHEBI:57540"/>
    </ligand>
</feature>
<dbReference type="GO" id="GO:0006538">
    <property type="term" value="P:L-glutamate catabolic process"/>
    <property type="evidence" value="ECO:0007669"/>
    <property type="project" value="TreeGrafter"/>
</dbReference>
<dbReference type="Gene3D" id="3.40.50.10860">
    <property type="entry name" value="Leucine Dehydrogenase, chain A, domain 1"/>
    <property type="match status" value="1"/>
</dbReference>
<dbReference type="Proteomes" id="UP000317371">
    <property type="component" value="Unassembled WGS sequence"/>
</dbReference>
<organism evidence="10 11">
    <name type="scientific">Litorilinea aerophila</name>
    <dbReference type="NCBI Taxonomy" id="1204385"/>
    <lineage>
        <taxon>Bacteria</taxon>
        <taxon>Bacillati</taxon>
        <taxon>Chloroflexota</taxon>
        <taxon>Caldilineae</taxon>
        <taxon>Caldilineales</taxon>
        <taxon>Caldilineaceae</taxon>
        <taxon>Litorilinea</taxon>
    </lineage>
</organism>
<dbReference type="CDD" id="cd01076">
    <property type="entry name" value="NAD_bind_1_Glu_DH"/>
    <property type="match status" value="1"/>
</dbReference>
<keyword evidence="5" id="KW-0520">NAD</keyword>
<dbReference type="InterPro" id="IPR033524">
    <property type="entry name" value="Glu/Leu/Phe/Val_DH_AS"/>
</dbReference>
<evidence type="ECO:0000256" key="7">
    <source>
        <dbReference type="RuleBase" id="RU004417"/>
    </source>
</evidence>
<dbReference type="InterPro" id="IPR006095">
    <property type="entry name" value="Glu/Leu/Phe/Val/Trp_DH"/>
</dbReference>
<dbReference type="Pfam" id="PF00208">
    <property type="entry name" value="ELFV_dehydrog"/>
    <property type="match status" value="1"/>
</dbReference>
<dbReference type="SUPFAM" id="SSF53223">
    <property type="entry name" value="Aminoacid dehydrogenase-like, N-terminal domain"/>
    <property type="match status" value="1"/>
</dbReference>
<feature type="binding site" evidence="5">
    <location>
        <position position="129"/>
    </location>
    <ligand>
        <name>substrate</name>
    </ligand>
</feature>